<sequence length="196" mass="23282">IRKTYKQYQNDKFAKEEKRERLKEDEGDIINIYHEIENELREKIKIVSYKREILIKIDNAYTNNLDVLLKYLNVLAKKYMVSYRTIKGDTLETLKDSVIVDMDFFCYDSWLLNFKNGYYNFENNDFVKAKNCTKEFVFAINRNYNNTEADCPIFKKALDGFLKGNKIINRDDIFETSSWIVKSFSGNISRISIMSS</sequence>
<comment type="caution">
    <text evidence="1">The sequence shown here is derived from an EMBL/GenBank/DDBJ whole genome shotgun (WGS) entry which is preliminary data.</text>
</comment>
<organism evidence="1">
    <name type="scientific">marine sediment metagenome</name>
    <dbReference type="NCBI Taxonomy" id="412755"/>
    <lineage>
        <taxon>unclassified sequences</taxon>
        <taxon>metagenomes</taxon>
        <taxon>ecological metagenomes</taxon>
    </lineage>
</organism>
<feature type="non-terminal residue" evidence="1">
    <location>
        <position position="1"/>
    </location>
</feature>
<reference evidence="1" key="1">
    <citation type="journal article" date="2014" name="Front. Microbiol.">
        <title>High frequency of phylogenetically diverse reductive dehalogenase-homologous genes in deep subseafloor sedimentary metagenomes.</title>
        <authorList>
            <person name="Kawai M."/>
            <person name="Futagami T."/>
            <person name="Toyoda A."/>
            <person name="Takaki Y."/>
            <person name="Nishi S."/>
            <person name="Hori S."/>
            <person name="Arai W."/>
            <person name="Tsubouchi T."/>
            <person name="Morono Y."/>
            <person name="Uchiyama I."/>
            <person name="Ito T."/>
            <person name="Fujiyama A."/>
            <person name="Inagaki F."/>
            <person name="Takami H."/>
        </authorList>
    </citation>
    <scope>NUCLEOTIDE SEQUENCE</scope>
    <source>
        <strain evidence="1">Expedition CK06-06</strain>
    </source>
</reference>
<dbReference type="EMBL" id="BARW01029626">
    <property type="protein sequence ID" value="GAJ11539.1"/>
    <property type="molecule type" value="Genomic_DNA"/>
</dbReference>
<evidence type="ECO:0000313" key="1">
    <source>
        <dbReference type="EMBL" id="GAJ11539.1"/>
    </source>
</evidence>
<name>X1U213_9ZZZZ</name>
<accession>X1U213</accession>
<dbReference type="AlphaFoldDB" id="X1U213"/>
<proteinExistence type="predicted"/>
<protein>
    <submittedName>
        <fullName evidence="1">Uncharacterized protein</fullName>
    </submittedName>
</protein>
<gene>
    <name evidence="1" type="ORF">S12H4_47562</name>
</gene>